<sequence>MARANHKLKLECTLTMPCAPIALAALLMVAWPKGFEDPLCTCSPEWRTTHLCTAGGRLVASEQRQCLHPNPPSEDGHGDQSTAWADTWQLPLAGSAMFSVAEHPRHCHCCEVAVRWTYVWWYAYASVNSEGAAVLGPRTMDGESRTASERKDG</sequence>
<dbReference type="Proteomes" id="UP000708148">
    <property type="component" value="Unassembled WGS sequence"/>
</dbReference>
<organism evidence="1 2">
    <name type="scientific">Ostreobium quekettii</name>
    <dbReference type="NCBI Taxonomy" id="121088"/>
    <lineage>
        <taxon>Eukaryota</taxon>
        <taxon>Viridiplantae</taxon>
        <taxon>Chlorophyta</taxon>
        <taxon>core chlorophytes</taxon>
        <taxon>Ulvophyceae</taxon>
        <taxon>TCBD clade</taxon>
        <taxon>Bryopsidales</taxon>
        <taxon>Ostreobineae</taxon>
        <taxon>Ostreobiaceae</taxon>
        <taxon>Ostreobium</taxon>
    </lineage>
</organism>
<dbReference type="AlphaFoldDB" id="A0A8S1IZM3"/>
<evidence type="ECO:0000313" key="2">
    <source>
        <dbReference type="Proteomes" id="UP000708148"/>
    </source>
</evidence>
<reference evidence="1" key="1">
    <citation type="submission" date="2020-12" db="EMBL/GenBank/DDBJ databases">
        <authorList>
            <person name="Iha C."/>
        </authorList>
    </citation>
    <scope>NUCLEOTIDE SEQUENCE</scope>
</reference>
<accession>A0A8S1IZM3</accession>
<proteinExistence type="predicted"/>
<protein>
    <submittedName>
        <fullName evidence="1">Uncharacterized protein</fullName>
    </submittedName>
</protein>
<keyword evidence="2" id="KW-1185">Reference proteome</keyword>
<comment type="caution">
    <text evidence="1">The sequence shown here is derived from an EMBL/GenBank/DDBJ whole genome shotgun (WGS) entry which is preliminary data.</text>
</comment>
<dbReference type="EMBL" id="CAJHUC010000975">
    <property type="protein sequence ID" value="CAD7699230.1"/>
    <property type="molecule type" value="Genomic_DNA"/>
</dbReference>
<gene>
    <name evidence="1" type="ORF">OSTQU699_LOCUS4589</name>
</gene>
<evidence type="ECO:0000313" key="1">
    <source>
        <dbReference type="EMBL" id="CAD7699230.1"/>
    </source>
</evidence>
<name>A0A8S1IZM3_9CHLO</name>